<protein>
    <submittedName>
        <fullName evidence="2">Uncharacterized protein</fullName>
    </submittedName>
</protein>
<comment type="caution">
    <text evidence="2">The sequence shown here is derived from an EMBL/GenBank/DDBJ whole genome shotgun (WGS) entry which is preliminary data.</text>
</comment>
<evidence type="ECO:0000313" key="3">
    <source>
        <dbReference type="Proteomes" id="UP000298493"/>
    </source>
</evidence>
<reference evidence="2 3" key="1">
    <citation type="submission" date="2019-04" db="EMBL/GenBank/DDBJ databases">
        <title>High contiguity whole genome sequence and gene annotation resource for two Venturia nashicola isolates.</title>
        <authorList>
            <person name="Prokchorchik M."/>
            <person name="Won K."/>
            <person name="Lee Y."/>
            <person name="Choi E.D."/>
            <person name="Segonzac C."/>
            <person name="Sohn K.H."/>
        </authorList>
    </citation>
    <scope>NUCLEOTIDE SEQUENCE [LARGE SCALE GENOMIC DNA]</scope>
    <source>
        <strain evidence="2 3">PRI2</strain>
    </source>
</reference>
<keyword evidence="3" id="KW-1185">Reference proteome</keyword>
<dbReference type="Proteomes" id="UP000298493">
    <property type="component" value="Unassembled WGS sequence"/>
</dbReference>
<sequence>MLPTSSVTLILSILAVAANATPQGFQWKYCYITMAICRGPCPHDCWNVKGIRDAQEEYFRWARFDKEKS</sequence>
<proteinExistence type="predicted"/>
<dbReference type="EMBL" id="SNSC02000020">
    <property type="protein sequence ID" value="TID15495.1"/>
    <property type="molecule type" value="Genomic_DNA"/>
</dbReference>
<accession>A0A4Z1NIR7</accession>
<evidence type="ECO:0000256" key="1">
    <source>
        <dbReference type="SAM" id="SignalP"/>
    </source>
</evidence>
<feature type="signal peptide" evidence="1">
    <location>
        <begin position="1"/>
        <end position="20"/>
    </location>
</feature>
<gene>
    <name evidence="2" type="ORF">E6O75_ATG07823</name>
</gene>
<organism evidence="2 3">
    <name type="scientific">Venturia nashicola</name>
    <dbReference type="NCBI Taxonomy" id="86259"/>
    <lineage>
        <taxon>Eukaryota</taxon>
        <taxon>Fungi</taxon>
        <taxon>Dikarya</taxon>
        <taxon>Ascomycota</taxon>
        <taxon>Pezizomycotina</taxon>
        <taxon>Dothideomycetes</taxon>
        <taxon>Pleosporomycetidae</taxon>
        <taxon>Venturiales</taxon>
        <taxon>Venturiaceae</taxon>
        <taxon>Venturia</taxon>
    </lineage>
</organism>
<dbReference type="AlphaFoldDB" id="A0A4Z1NIR7"/>
<feature type="chain" id="PRO_5021367147" evidence="1">
    <location>
        <begin position="21"/>
        <end position="69"/>
    </location>
</feature>
<name>A0A4Z1NIR7_9PEZI</name>
<evidence type="ECO:0000313" key="2">
    <source>
        <dbReference type="EMBL" id="TID15495.1"/>
    </source>
</evidence>
<keyword evidence="1" id="KW-0732">Signal</keyword>